<evidence type="ECO:0000313" key="10">
    <source>
        <dbReference type="Proteomes" id="UP000026962"/>
    </source>
</evidence>
<dbReference type="AlphaFoldDB" id="A0A0E0JIF6"/>
<dbReference type="PANTHER" id="PTHR14493:SF44">
    <property type="entry name" value="ZINC FINGER CCCH DOMAIN-CONTAINING PROTEIN 10"/>
    <property type="match status" value="1"/>
</dbReference>
<dbReference type="GO" id="GO:0003677">
    <property type="term" value="F:DNA binding"/>
    <property type="evidence" value="ECO:0007669"/>
    <property type="project" value="UniProtKB-KW"/>
</dbReference>
<evidence type="ECO:0000313" key="9">
    <source>
        <dbReference type="EnsemblPlants" id="OPUNC01G15110.1"/>
    </source>
</evidence>
<keyword evidence="1 6" id="KW-0479">Metal-binding</keyword>
<evidence type="ECO:0000259" key="8">
    <source>
        <dbReference type="PROSITE" id="PS50103"/>
    </source>
</evidence>
<dbReference type="GO" id="GO:0008270">
    <property type="term" value="F:zinc ion binding"/>
    <property type="evidence" value="ECO:0007669"/>
    <property type="project" value="UniProtKB-KW"/>
</dbReference>
<dbReference type="EnsemblPlants" id="OPUNC01G15110.1">
    <property type="protein sequence ID" value="OPUNC01G15110.1"/>
    <property type="gene ID" value="OPUNC01G15110"/>
</dbReference>
<keyword evidence="2" id="KW-0677">Repeat</keyword>
<keyword evidence="3 6" id="KW-0863">Zinc-finger</keyword>
<evidence type="ECO:0000256" key="2">
    <source>
        <dbReference type="ARBA" id="ARBA00022737"/>
    </source>
</evidence>
<organism evidence="9">
    <name type="scientific">Oryza punctata</name>
    <name type="common">Red rice</name>
    <dbReference type="NCBI Taxonomy" id="4537"/>
    <lineage>
        <taxon>Eukaryota</taxon>
        <taxon>Viridiplantae</taxon>
        <taxon>Streptophyta</taxon>
        <taxon>Embryophyta</taxon>
        <taxon>Tracheophyta</taxon>
        <taxon>Spermatophyta</taxon>
        <taxon>Magnoliopsida</taxon>
        <taxon>Liliopsida</taxon>
        <taxon>Poales</taxon>
        <taxon>Poaceae</taxon>
        <taxon>BOP clade</taxon>
        <taxon>Oryzoideae</taxon>
        <taxon>Oryzeae</taxon>
        <taxon>Oryzinae</taxon>
        <taxon>Oryza</taxon>
    </lineage>
</organism>
<accession>A0A0E0JIF6</accession>
<feature type="compositionally biased region" description="Polar residues" evidence="7">
    <location>
        <begin position="180"/>
        <end position="194"/>
    </location>
</feature>
<dbReference type="InterPro" id="IPR057444">
    <property type="entry name" value="Znf-CCCH_AtC3H23-like"/>
</dbReference>
<dbReference type="Pfam" id="PF25512">
    <property type="entry name" value="zf-CCCH_AtC3H23"/>
    <property type="match status" value="1"/>
</dbReference>
<name>A0A0E0JIF6_ORYPU</name>
<evidence type="ECO:0000256" key="4">
    <source>
        <dbReference type="ARBA" id="ARBA00022833"/>
    </source>
</evidence>
<dbReference type="eggNOG" id="KOG1595">
    <property type="taxonomic scope" value="Eukaryota"/>
</dbReference>
<dbReference type="STRING" id="4537.A0A0E0JIF6"/>
<evidence type="ECO:0000256" key="6">
    <source>
        <dbReference type="PROSITE-ProRule" id="PRU00723"/>
    </source>
</evidence>
<reference evidence="9" key="1">
    <citation type="submission" date="2015-04" db="UniProtKB">
        <authorList>
            <consortium name="EnsemblPlants"/>
        </authorList>
    </citation>
    <scope>IDENTIFICATION</scope>
</reference>
<dbReference type="Proteomes" id="UP000026962">
    <property type="component" value="Chromosome 1"/>
</dbReference>
<sequence length="244" mass="27033">MAYVTSDHQLAAAAAAEFLAALQVHLAGGEGAPTWGRRGGSAYDEDFMMYEFKVRRCPRSRAHEWTSCPYAHPGEAARRRDPSRVTYTGEPCPDFRVRPGAACPRGSGCPFAHGTFETWLHPSRYRTRACRSGMLCARPICFFAHNDKELRIVGNDAVAATPSPRSPFTTWENSPPPSPTDVTRQPQPDEQGSMQSMDMKQIVLAMQQLDAMKAMRSVAPTTDMLPQELEEDAPELGWVSDLLM</sequence>
<keyword evidence="5" id="KW-0238">DNA-binding</keyword>
<feature type="domain" description="C3H1-type" evidence="8">
    <location>
        <begin position="86"/>
        <end position="116"/>
    </location>
</feature>
<keyword evidence="4 6" id="KW-0862">Zinc</keyword>
<reference evidence="9" key="2">
    <citation type="submission" date="2018-05" db="EMBL/GenBank/DDBJ databases">
        <title>OpunRS2 (Oryza punctata Reference Sequence Version 2).</title>
        <authorList>
            <person name="Zhang J."/>
            <person name="Kudrna D."/>
            <person name="Lee S."/>
            <person name="Talag J."/>
            <person name="Welchert J."/>
            <person name="Wing R.A."/>
        </authorList>
    </citation>
    <scope>NUCLEOTIDE SEQUENCE [LARGE SCALE GENOMIC DNA]</scope>
</reference>
<proteinExistence type="predicted"/>
<protein>
    <recommendedName>
        <fullName evidence="8">C3H1-type domain-containing protein</fullName>
    </recommendedName>
</protein>
<dbReference type="Gramene" id="OPUNC01G15110.1">
    <property type="protein sequence ID" value="OPUNC01G15110.1"/>
    <property type="gene ID" value="OPUNC01G15110"/>
</dbReference>
<dbReference type="HOGENOM" id="CLU_044407_1_0_1"/>
<feature type="region of interest" description="Disordered" evidence="7">
    <location>
        <begin position="161"/>
        <end position="194"/>
    </location>
</feature>
<keyword evidence="10" id="KW-1185">Reference proteome</keyword>
<dbReference type="InterPro" id="IPR045234">
    <property type="entry name" value="Unkempt-like"/>
</dbReference>
<feature type="zinc finger region" description="C3H1-type" evidence="6">
    <location>
        <begin position="86"/>
        <end position="116"/>
    </location>
</feature>
<dbReference type="Gene3D" id="3.30.1370.210">
    <property type="match status" value="1"/>
</dbReference>
<evidence type="ECO:0000256" key="5">
    <source>
        <dbReference type="ARBA" id="ARBA00023125"/>
    </source>
</evidence>
<dbReference type="OMA" id="CVRTRTH"/>
<evidence type="ECO:0000256" key="7">
    <source>
        <dbReference type="SAM" id="MobiDB-lite"/>
    </source>
</evidence>
<evidence type="ECO:0000256" key="1">
    <source>
        <dbReference type="ARBA" id="ARBA00022723"/>
    </source>
</evidence>
<evidence type="ECO:0000256" key="3">
    <source>
        <dbReference type="ARBA" id="ARBA00022771"/>
    </source>
</evidence>
<dbReference type="InterPro" id="IPR000571">
    <property type="entry name" value="Znf_CCCH"/>
</dbReference>
<dbReference type="PANTHER" id="PTHR14493">
    <property type="entry name" value="UNKEMPT FAMILY MEMBER"/>
    <property type="match status" value="1"/>
</dbReference>
<dbReference type="PROSITE" id="PS50103">
    <property type="entry name" value="ZF_C3H1"/>
    <property type="match status" value="1"/>
</dbReference>